<dbReference type="InterPro" id="IPR036390">
    <property type="entry name" value="WH_DNA-bd_sf"/>
</dbReference>
<dbReference type="RefSeq" id="WP_012966567.1">
    <property type="nucleotide sequence ID" value="NC_013849.1"/>
</dbReference>
<dbReference type="Gene3D" id="1.10.10.10">
    <property type="entry name" value="Winged helix-like DNA-binding domain superfamily/Winged helix DNA-binding domain"/>
    <property type="match status" value="1"/>
</dbReference>
<evidence type="ECO:0000313" key="2">
    <source>
        <dbReference type="EMBL" id="ADC66228.1"/>
    </source>
</evidence>
<dbReference type="EMBL" id="CP001899">
    <property type="protein sequence ID" value="ADC66228.1"/>
    <property type="molecule type" value="Genomic_DNA"/>
</dbReference>
<dbReference type="InterPro" id="IPR002577">
    <property type="entry name" value="HTH_HxlR"/>
</dbReference>
<dbReference type="InterPro" id="IPR036388">
    <property type="entry name" value="WH-like_DNA-bd_sf"/>
</dbReference>
<protein>
    <recommendedName>
        <fullName evidence="1">HTH hxlR-type domain-containing protein</fullName>
    </recommendedName>
</protein>
<dbReference type="GeneID" id="8779632"/>
<dbReference type="eggNOG" id="arCOG01057">
    <property type="taxonomic scope" value="Archaea"/>
</dbReference>
<dbReference type="STRING" id="589924.Ferp_2097"/>
<dbReference type="SUPFAM" id="SSF46785">
    <property type="entry name" value="Winged helix' DNA-binding domain"/>
    <property type="match status" value="1"/>
</dbReference>
<dbReference type="AlphaFoldDB" id="D3S0G5"/>
<dbReference type="HOGENOM" id="CLU_168707_0_0_2"/>
<dbReference type="Pfam" id="PF01638">
    <property type="entry name" value="HxlR"/>
    <property type="match status" value="1"/>
</dbReference>
<organism evidence="2 3">
    <name type="scientific">Ferroglobus placidus (strain DSM 10642 / AEDII12DO)</name>
    <dbReference type="NCBI Taxonomy" id="589924"/>
    <lineage>
        <taxon>Archaea</taxon>
        <taxon>Methanobacteriati</taxon>
        <taxon>Methanobacteriota</taxon>
        <taxon>Archaeoglobi</taxon>
        <taxon>Archaeoglobales</taxon>
        <taxon>Archaeoglobaceae</taxon>
        <taxon>Ferroglobus</taxon>
    </lineage>
</organism>
<feature type="domain" description="HTH hxlR-type" evidence="1">
    <location>
        <begin position="12"/>
        <end position="96"/>
    </location>
</feature>
<dbReference type="KEGG" id="fpl:Ferp_2097"/>
<evidence type="ECO:0000313" key="3">
    <source>
        <dbReference type="Proteomes" id="UP000002613"/>
    </source>
</evidence>
<gene>
    <name evidence="2" type="ordered locus">Ferp_2097</name>
</gene>
<evidence type="ECO:0000259" key="1">
    <source>
        <dbReference type="Pfam" id="PF01638"/>
    </source>
</evidence>
<keyword evidence="3" id="KW-1185">Reference proteome</keyword>
<accession>D3S0G5</accession>
<reference evidence="2 3" key="2">
    <citation type="journal article" date="2011" name="Stand. Genomic Sci.">
        <title>Complete genome sequence of Ferroglobus placidus AEDII12DO.</title>
        <authorList>
            <person name="Anderson I."/>
            <person name="Risso C."/>
            <person name="Holmes D."/>
            <person name="Lucas S."/>
            <person name="Copeland A."/>
            <person name="Lapidus A."/>
            <person name="Cheng J.F."/>
            <person name="Bruce D."/>
            <person name="Goodwin L."/>
            <person name="Pitluck S."/>
            <person name="Saunders E."/>
            <person name="Brettin T."/>
            <person name="Detter J.C."/>
            <person name="Han C."/>
            <person name="Tapia R."/>
            <person name="Larimer F."/>
            <person name="Land M."/>
            <person name="Hauser L."/>
            <person name="Woyke T."/>
            <person name="Lovley D."/>
            <person name="Kyrpides N."/>
            <person name="Ivanova N."/>
        </authorList>
    </citation>
    <scope>NUCLEOTIDE SEQUENCE [LARGE SCALE GENOMIC DNA]</scope>
    <source>
        <strain evidence="3">DSM 10642 / AEDII12DO</strain>
    </source>
</reference>
<dbReference type="Proteomes" id="UP000002613">
    <property type="component" value="Chromosome"/>
</dbReference>
<dbReference type="OrthoDB" id="51507at2157"/>
<name>D3S0G5_FERPA</name>
<dbReference type="PaxDb" id="589924-Ferp_2097"/>
<reference evidence="3" key="1">
    <citation type="submission" date="2010-02" db="EMBL/GenBank/DDBJ databases">
        <title>Complete sequence of Ferroglobus placidus DSM 10642.</title>
        <authorList>
            <consortium name="US DOE Joint Genome Institute"/>
            <person name="Lucas S."/>
            <person name="Copeland A."/>
            <person name="Lapidus A."/>
            <person name="Cheng J.-F."/>
            <person name="Bruce D."/>
            <person name="Goodwin L."/>
            <person name="Pitluck S."/>
            <person name="Saunders E."/>
            <person name="Brettin T."/>
            <person name="Detter J.C."/>
            <person name="Han C."/>
            <person name="Tapia R."/>
            <person name="Larimer F."/>
            <person name="Land M."/>
            <person name="Hauser L."/>
            <person name="Kyrpides N."/>
            <person name="Ivanova N."/>
            <person name="Holmes D."/>
            <person name="Lovley D."/>
            <person name="Kyrpides N."/>
            <person name="Anderson I.J."/>
            <person name="Woyke T."/>
        </authorList>
    </citation>
    <scope>NUCLEOTIDE SEQUENCE [LARGE SCALE GENOMIC DNA]</scope>
    <source>
        <strain evidence="3">DSM 10642 / AEDII12DO</strain>
    </source>
</reference>
<sequence>MVNSTELLIKKISKKPNITILFALKTGRKKWSELEKLLNKKYVHQGIKELLDLGLIQIVIIRDSPTGTKYYELTPLGKRIVELIEEMEKEFEKYHSKAPSRDPKKFINKLLVDK</sequence>
<proteinExistence type="predicted"/>